<name>A0A842JF11_9ACTN</name>
<evidence type="ECO:0008006" key="3">
    <source>
        <dbReference type="Google" id="ProtNLM"/>
    </source>
</evidence>
<accession>A0A842JF11</accession>
<reference evidence="1 2" key="1">
    <citation type="submission" date="2020-08" db="EMBL/GenBank/DDBJ databases">
        <authorList>
            <person name="Liu C."/>
            <person name="Sun Q."/>
        </authorList>
    </citation>
    <scope>NUCLEOTIDE SEQUENCE [LARGE SCALE GENOMIC DNA]</scope>
    <source>
        <strain evidence="1 2">N22</strain>
    </source>
</reference>
<gene>
    <name evidence="1" type="ORF">H7313_06925</name>
</gene>
<protein>
    <recommendedName>
        <fullName evidence="3">DUF559 domain-containing protein</fullName>
    </recommendedName>
</protein>
<keyword evidence="2" id="KW-1185">Reference proteome</keyword>
<evidence type="ECO:0000313" key="2">
    <source>
        <dbReference type="Proteomes" id="UP000587396"/>
    </source>
</evidence>
<dbReference type="AlphaFoldDB" id="A0A842JF11"/>
<comment type="caution">
    <text evidence="1">The sequence shown here is derived from an EMBL/GenBank/DDBJ whole genome shotgun (WGS) entry which is preliminary data.</text>
</comment>
<dbReference type="Proteomes" id="UP000587396">
    <property type="component" value="Unassembled WGS sequence"/>
</dbReference>
<evidence type="ECO:0000313" key="1">
    <source>
        <dbReference type="EMBL" id="MBC2889081.1"/>
    </source>
</evidence>
<dbReference type="Gene3D" id="3.40.960.10">
    <property type="entry name" value="VSR Endonuclease"/>
    <property type="match status" value="1"/>
</dbReference>
<dbReference type="EMBL" id="JACMSE010000003">
    <property type="protein sequence ID" value="MBC2889081.1"/>
    <property type="molecule type" value="Genomic_DNA"/>
</dbReference>
<organism evidence="1 2">
    <name type="scientific">Gordonibacter massiliensis</name>
    <name type="common">ex Traore et al. 2017</name>
    <dbReference type="NCBI Taxonomy" id="1841863"/>
    <lineage>
        <taxon>Bacteria</taxon>
        <taxon>Bacillati</taxon>
        <taxon>Actinomycetota</taxon>
        <taxon>Coriobacteriia</taxon>
        <taxon>Eggerthellales</taxon>
        <taxon>Eggerthellaceae</taxon>
        <taxon>Gordonibacter</taxon>
    </lineage>
</organism>
<sequence length="353" mass="39158">MKLVLSHRSALEYWRSVGTLRLPRPKPTRARTPGGRIAGTEVLALCRAHALSIPLHLLVSKSERRFRTPDVVYHARDELLPQGSIAMIDDGLFVVSPDLAFLQKAANEGFVELVDAGYELCGTYTPSKTPSDRDFDQIPQTTPAKLSSYVEKAGTMRGVAQARRALRHVLPDSASPAETALSMLLTLPYQQGGCSLSYPQLNYRIDPGKHARKNVSQNYYRCDLFWDKANLAVEYDSNLCHTGAERIARDSKRRDELLELGVTVVTVTAGQLFNFQEFNKMARTVAKRLGERIQPRNDNFATRQLALRSILLAKLERPSLKPPVPSARSRILCASQAASFEQKGAEGSAEPPT</sequence>
<proteinExistence type="predicted"/>
<dbReference type="RefSeq" id="WP_185904958.1">
    <property type="nucleotide sequence ID" value="NZ_JACMSE010000003.1"/>
</dbReference>